<comment type="caution">
    <text evidence="1">The sequence shown here is derived from an EMBL/GenBank/DDBJ whole genome shotgun (WGS) entry which is preliminary data.</text>
</comment>
<sequence>MKKLNIKELVIAAKEFCTKEDGVYREELFGVTDGKKVGTIVEHLFQDFLRDRYEMMAGSSAKGLDLPSVNTDIKVTSVVQPQSSCPYRDSKQKIYGLGYNLIVFVYIKEDDTKQKKGKLNFLSCTFVESSRTADYQTTTGLRAIIANNGNEDDIFAFLSDHKIPGDDVTLMNMAHEILKSPPKIGYLTISNALQWRLQYSRIVALDETVDGITPIVKYNAKN</sequence>
<keyword evidence="1" id="KW-0255">Endonuclease</keyword>
<organism evidence="1 2">
    <name type="scientific">Bacteroides uniformis</name>
    <dbReference type="NCBI Taxonomy" id="820"/>
    <lineage>
        <taxon>Bacteria</taxon>
        <taxon>Pseudomonadati</taxon>
        <taxon>Bacteroidota</taxon>
        <taxon>Bacteroidia</taxon>
        <taxon>Bacteroidales</taxon>
        <taxon>Bacteroidaceae</taxon>
        <taxon>Bacteroides</taxon>
    </lineage>
</organism>
<reference evidence="1 2" key="1">
    <citation type="submission" date="2018-08" db="EMBL/GenBank/DDBJ databases">
        <title>A genome reference for cultivated species of the human gut microbiota.</title>
        <authorList>
            <person name="Zou Y."/>
            <person name="Xue W."/>
            <person name="Luo G."/>
        </authorList>
    </citation>
    <scope>NUCLEOTIDE SEQUENCE [LARGE SCALE GENOMIC DNA]</scope>
    <source>
        <strain evidence="1 2">AM34-25</strain>
    </source>
</reference>
<dbReference type="GO" id="GO:0004519">
    <property type="term" value="F:endonuclease activity"/>
    <property type="evidence" value="ECO:0007669"/>
    <property type="project" value="UniProtKB-KW"/>
</dbReference>
<proteinExistence type="predicted"/>
<evidence type="ECO:0000313" key="2">
    <source>
        <dbReference type="Proteomes" id="UP000284514"/>
    </source>
</evidence>
<evidence type="ECO:0000313" key="1">
    <source>
        <dbReference type="EMBL" id="RHC71536.1"/>
    </source>
</evidence>
<keyword evidence="1" id="KW-0540">Nuclease</keyword>
<gene>
    <name evidence="1" type="ORF">DW831_17835</name>
</gene>
<dbReference type="RefSeq" id="WP_117991566.1">
    <property type="nucleotide sequence ID" value="NZ_JBCHES010000027.1"/>
</dbReference>
<dbReference type="AlphaFoldDB" id="A0A414BBP0"/>
<dbReference type="EMBL" id="QSIF01000041">
    <property type="protein sequence ID" value="RHC71536.1"/>
    <property type="molecule type" value="Genomic_DNA"/>
</dbReference>
<accession>A0A414BBP0</accession>
<dbReference type="Proteomes" id="UP000284514">
    <property type="component" value="Unassembled WGS sequence"/>
</dbReference>
<protein>
    <submittedName>
        <fullName evidence="1">Restriction endonuclease</fullName>
    </submittedName>
</protein>
<name>A0A414BBP0_BACUN</name>
<keyword evidence="1" id="KW-0378">Hydrolase</keyword>